<keyword evidence="5 6" id="KW-0472">Membrane</keyword>
<dbReference type="OrthoDB" id="5620at2759"/>
<dbReference type="AlphaFoldDB" id="A0A7J6WGH0"/>
<feature type="transmembrane region" description="Helical" evidence="6">
    <location>
        <begin position="29"/>
        <end position="49"/>
    </location>
</feature>
<dbReference type="InterPro" id="IPR005349">
    <property type="entry name" value="TMEM14"/>
</dbReference>
<dbReference type="GO" id="GO:0009706">
    <property type="term" value="C:chloroplast inner membrane"/>
    <property type="evidence" value="ECO:0007669"/>
    <property type="project" value="TreeGrafter"/>
</dbReference>
<evidence type="ECO:0000313" key="8">
    <source>
        <dbReference type="Proteomes" id="UP000554482"/>
    </source>
</evidence>
<accession>A0A7J6WGH0</accession>
<dbReference type="Proteomes" id="UP000554482">
    <property type="component" value="Unassembled WGS sequence"/>
</dbReference>
<evidence type="ECO:0000256" key="6">
    <source>
        <dbReference type="SAM" id="Phobius"/>
    </source>
</evidence>
<evidence type="ECO:0000256" key="1">
    <source>
        <dbReference type="ARBA" id="ARBA00004370"/>
    </source>
</evidence>
<evidence type="ECO:0000256" key="3">
    <source>
        <dbReference type="ARBA" id="ARBA00022692"/>
    </source>
</evidence>
<comment type="subcellular location">
    <subcellularLocation>
        <location evidence="1">Membrane</location>
    </subcellularLocation>
</comment>
<evidence type="ECO:0000256" key="4">
    <source>
        <dbReference type="ARBA" id="ARBA00022989"/>
    </source>
</evidence>
<evidence type="ECO:0000256" key="5">
    <source>
        <dbReference type="ARBA" id="ARBA00023136"/>
    </source>
</evidence>
<dbReference type="PANTHER" id="PTHR12668:SF5">
    <property type="entry name" value="PROTEIN FATTY ACID EXPORT 5-RELATED"/>
    <property type="match status" value="1"/>
</dbReference>
<comment type="similarity">
    <text evidence="2">Belongs to the TMEM14 family.</text>
</comment>
<dbReference type="PANTHER" id="PTHR12668">
    <property type="entry name" value="TRANSMEMBRANE PROTEIN 14, 15"/>
    <property type="match status" value="1"/>
</dbReference>
<proteinExistence type="inferred from homology"/>
<dbReference type="Pfam" id="PF03647">
    <property type="entry name" value="Tmemb_14"/>
    <property type="match status" value="1"/>
</dbReference>
<dbReference type="GO" id="GO:0015245">
    <property type="term" value="F:fatty acid transmembrane transporter activity"/>
    <property type="evidence" value="ECO:0007669"/>
    <property type="project" value="TreeGrafter"/>
</dbReference>
<keyword evidence="8" id="KW-1185">Reference proteome</keyword>
<protein>
    <submittedName>
        <fullName evidence="7">Fatty acid export 5-like</fullName>
    </submittedName>
</protein>
<name>A0A7J6WGH0_THATH</name>
<evidence type="ECO:0000256" key="2">
    <source>
        <dbReference type="ARBA" id="ARBA00007590"/>
    </source>
</evidence>
<sequence>MHDFCFTIPYGLVMVIGGVIGFAKKRSTASLAGGFGTGFLLLIAGYVSLKAFKKRKNSSFALILETESSCGLQAFTQHPHGISFNEKDDQIPLITASKFEAKASKMLNGRMEYKLG</sequence>
<organism evidence="7 8">
    <name type="scientific">Thalictrum thalictroides</name>
    <name type="common">Rue-anemone</name>
    <name type="synonym">Anemone thalictroides</name>
    <dbReference type="NCBI Taxonomy" id="46969"/>
    <lineage>
        <taxon>Eukaryota</taxon>
        <taxon>Viridiplantae</taxon>
        <taxon>Streptophyta</taxon>
        <taxon>Embryophyta</taxon>
        <taxon>Tracheophyta</taxon>
        <taxon>Spermatophyta</taxon>
        <taxon>Magnoliopsida</taxon>
        <taxon>Ranunculales</taxon>
        <taxon>Ranunculaceae</taxon>
        <taxon>Thalictroideae</taxon>
        <taxon>Thalictrum</taxon>
    </lineage>
</organism>
<gene>
    <name evidence="7" type="ORF">FRX31_014340</name>
</gene>
<keyword evidence="3 6" id="KW-0812">Transmembrane</keyword>
<dbReference type="EMBL" id="JABWDY010016481">
    <property type="protein sequence ID" value="KAF5196073.1"/>
    <property type="molecule type" value="Genomic_DNA"/>
</dbReference>
<keyword evidence="4 6" id="KW-1133">Transmembrane helix</keyword>
<dbReference type="Gene3D" id="1.10.10.1740">
    <property type="entry name" value="Transmembrane protein 14-like"/>
    <property type="match status" value="1"/>
</dbReference>
<feature type="transmembrane region" description="Helical" evidence="6">
    <location>
        <begin position="7"/>
        <end position="23"/>
    </location>
</feature>
<reference evidence="7 8" key="1">
    <citation type="submission" date="2020-06" db="EMBL/GenBank/DDBJ databases">
        <title>Transcriptomic and genomic resources for Thalictrum thalictroides and T. hernandezii: Facilitating candidate gene discovery in an emerging model plant lineage.</title>
        <authorList>
            <person name="Arias T."/>
            <person name="Riano-Pachon D.M."/>
            <person name="Di Stilio V.S."/>
        </authorList>
    </citation>
    <scope>NUCLEOTIDE SEQUENCE [LARGE SCALE GENOMIC DNA]</scope>
    <source>
        <strain evidence="8">cv. WT478/WT964</strain>
        <tissue evidence="7">Leaves</tissue>
    </source>
</reference>
<dbReference type="InterPro" id="IPR044890">
    <property type="entry name" value="TMEM14_sf"/>
</dbReference>
<comment type="caution">
    <text evidence="7">The sequence shown here is derived from an EMBL/GenBank/DDBJ whole genome shotgun (WGS) entry which is preliminary data.</text>
</comment>
<evidence type="ECO:0000313" key="7">
    <source>
        <dbReference type="EMBL" id="KAF5196073.1"/>
    </source>
</evidence>